<comment type="caution">
    <text evidence="2">The sequence shown here is derived from an EMBL/GenBank/DDBJ whole genome shotgun (WGS) entry which is preliminary data.</text>
</comment>
<evidence type="ECO:0000313" key="3">
    <source>
        <dbReference type="Proteomes" id="UP001500620"/>
    </source>
</evidence>
<evidence type="ECO:0000313" key="2">
    <source>
        <dbReference type="EMBL" id="GAA4264276.1"/>
    </source>
</evidence>
<proteinExistence type="predicted"/>
<dbReference type="Proteomes" id="UP001500620">
    <property type="component" value="Unassembled WGS sequence"/>
</dbReference>
<reference evidence="3" key="1">
    <citation type="journal article" date="2019" name="Int. J. Syst. Evol. Microbiol.">
        <title>The Global Catalogue of Microorganisms (GCM) 10K type strain sequencing project: providing services to taxonomists for standard genome sequencing and annotation.</title>
        <authorList>
            <consortium name="The Broad Institute Genomics Platform"/>
            <consortium name="The Broad Institute Genome Sequencing Center for Infectious Disease"/>
            <person name="Wu L."/>
            <person name="Ma J."/>
        </authorList>
    </citation>
    <scope>NUCLEOTIDE SEQUENCE [LARGE SCALE GENOMIC DNA]</scope>
    <source>
        <strain evidence="3">JCM 17441</strain>
    </source>
</reference>
<evidence type="ECO:0008006" key="4">
    <source>
        <dbReference type="Google" id="ProtNLM"/>
    </source>
</evidence>
<sequence>MVAVRWYLGYNLSYRDVEELLIERGVEVDHVTVYRWVQRFTPLLADAARFCRHAPGDRWFVDETYIRVNVSGGTSTEPSTSTARSSTYSSQPAGTPPRPAGSSGGRWPR</sequence>
<dbReference type="PANTHER" id="PTHR35528:SF3">
    <property type="entry name" value="BLL1675 PROTEIN"/>
    <property type="match status" value="1"/>
</dbReference>
<organism evidence="2 3">
    <name type="scientific">Dactylosporangium darangshiense</name>
    <dbReference type="NCBI Taxonomy" id="579108"/>
    <lineage>
        <taxon>Bacteria</taxon>
        <taxon>Bacillati</taxon>
        <taxon>Actinomycetota</taxon>
        <taxon>Actinomycetes</taxon>
        <taxon>Micromonosporales</taxon>
        <taxon>Micromonosporaceae</taxon>
        <taxon>Dactylosporangium</taxon>
    </lineage>
</organism>
<dbReference type="InterPro" id="IPR052183">
    <property type="entry name" value="IS_Transposase"/>
</dbReference>
<name>A0ABP8DWE7_9ACTN</name>
<dbReference type="PANTHER" id="PTHR35528">
    <property type="entry name" value="BLL1675 PROTEIN"/>
    <property type="match status" value="1"/>
</dbReference>
<dbReference type="EMBL" id="BAABAT010000129">
    <property type="protein sequence ID" value="GAA4264276.1"/>
    <property type="molecule type" value="Genomic_DNA"/>
</dbReference>
<feature type="region of interest" description="Disordered" evidence="1">
    <location>
        <begin position="71"/>
        <end position="109"/>
    </location>
</feature>
<accession>A0ABP8DWE7</accession>
<feature type="compositionally biased region" description="Low complexity" evidence="1">
    <location>
        <begin position="71"/>
        <end position="90"/>
    </location>
</feature>
<keyword evidence="3" id="KW-1185">Reference proteome</keyword>
<gene>
    <name evidence="2" type="ORF">GCM10022255_116420</name>
</gene>
<evidence type="ECO:0000256" key="1">
    <source>
        <dbReference type="SAM" id="MobiDB-lite"/>
    </source>
</evidence>
<protein>
    <recommendedName>
        <fullName evidence="4">Transposase</fullName>
    </recommendedName>
</protein>